<dbReference type="PANTHER" id="PTHR33495:SF2">
    <property type="entry name" value="ANTI-SIGMA FACTOR ANTAGONIST TM_1081-RELATED"/>
    <property type="match status" value="1"/>
</dbReference>
<dbReference type="EMBL" id="JH600068">
    <property type="protein sequence ID" value="EIG52798.1"/>
    <property type="molecule type" value="Genomic_DNA"/>
</dbReference>
<protein>
    <submittedName>
        <fullName evidence="2">Anti-anti-sigma regulatory factor (Antagonist of anti-sigma factor)</fullName>
    </submittedName>
</protein>
<dbReference type="Pfam" id="PF01740">
    <property type="entry name" value="STAS"/>
    <property type="match status" value="1"/>
</dbReference>
<dbReference type="SUPFAM" id="SSF52091">
    <property type="entry name" value="SpoIIaa-like"/>
    <property type="match status" value="1"/>
</dbReference>
<dbReference type="AlphaFoldDB" id="I2PZ42"/>
<dbReference type="STRING" id="596152.DesU5LDRAFT_1098"/>
<feature type="domain" description="STAS" evidence="1">
    <location>
        <begin position="21"/>
        <end position="111"/>
    </location>
</feature>
<dbReference type="GO" id="GO:0043856">
    <property type="term" value="F:anti-sigma factor antagonist activity"/>
    <property type="evidence" value="ECO:0007669"/>
    <property type="project" value="TreeGrafter"/>
</dbReference>
<dbReference type="PROSITE" id="PS50801">
    <property type="entry name" value="STAS"/>
    <property type="match status" value="1"/>
</dbReference>
<dbReference type="InterPro" id="IPR036513">
    <property type="entry name" value="STAS_dom_sf"/>
</dbReference>
<sequence>MDLTVTQHGSLTVVSGLPRMFDYTVCPDIQRALAPCVSACPKVLLLDLSGVEFLDSSAIGTLITVRNRLLPEGGGVALCAMGEGVAKVFRIADLGKVFALYPDVAAALAALAAQAC</sequence>
<accession>I2PZ42</accession>
<dbReference type="PANTHER" id="PTHR33495">
    <property type="entry name" value="ANTI-SIGMA FACTOR ANTAGONIST TM_1081-RELATED-RELATED"/>
    <property type="match status" value="1"/>
</dbReference>
<dbReference type="InterPro" id="IPR002645">
    <property type="entry name" value="STAS_dom"/>
</dbReference>
<dbReference type="OrthoDB" id="9796076at2"/>
<reference evidence="2" key="1">
    <citation type="submission" date="2011-11" db="EMBL/GenBank/DDBJ databases">
        <title>Improved High-Quality Draft sequence of Desulfovibrio sp. U5L.</title>
        <authorList>
            <consortium name="US DOE Joint Genome Institute"/>
            <person name="Lucas S."/>
            <person name="Han J."/>
            <person name="Lapidus A."/>
            <person name="Cheng J.-F."/>
            <person name="Goodwin L."/>
            <person name="Pitluck S."/>
            <person name="Peters L."/>
            <person name="Ovchinnikova G."/>
            <person name="Held B."/>
            <person name="Detter J.C."/>
            <person name="Han C."/>
            <person name="Tapia R."/>
            <person name="Land M."/>
            <person name="Hauser L."/>
            <person name="Kyrpides N."/>
            <person name="Ivanova N."/>
            <person name="Pagani I."/>
            <person name="Gabster J."/>
            <person name="Walker C."/>
            <person name="Stolyar S."/>
            <person name="Stahl D."/>
            <person name="Arkin A."/>
            <person name="Dehal P."/>
            <person name="Hazen T."/>
            <person name="Woyke T."/>
        </authorList>
    </citation>
    <scope>NUCLEOTIDE SEQUENCE [LARGE SCALE GENOMIC DNA]</scope>
    <source>
        <strain evidence="2">U5L</strain>
    </source>
</reference>
<dbReference type="Gene3D" id="3.30.750.24">
    <property type="entry name" value="STAS domain"/>
    <property type="match status" value="1"/>
</dbReference>
<dbReference type="eggNOG" id="COG1366">
    <property type="taxonomic scope" value="Bacteria"/>
</dbReference>
<evidence type="ECO:0000259" key="1">
    <source>
        <dbReference type="PROSITE" id="PS50801"/>
    </source>
</evidence>
<gene>
    <name evidence="2" type="ORF">DesU5LDRAFT_1098</name>
</gene>
<dbReference type="HOGENOM" id="CLU_115403_6_2_7"/>
<organism evidence="2">
    <name type="scientific">Desulfovibrio sp. U5L</name>
    <dbReference type="NCBI Taxonomy" id="596152"/>
    <lineage>
        <taxon>Bacteria</taxon>
        <taxon>Pseudomonadati</taxon>
        <taxon>Thermodesulfobacteriota</taxon>
        <taxon>Desulfovibrionia</taxon>
        <taxon>Desulfovibrionales</taxon>
        <taxon>Desulfovibrionaceae</taxon>
        <taxon>Desulfovibrio</taxon>
    </lineage>
</organism>
<name>I2PZ42_9BACT</name>
<dbReference type="CDD" id="cd07043">
    <property type="entry name" value="STAS_anti-anti-sigma_factors"/>
    <property type="match status" value="1"/>
</dbReference>
<evidence type="ECO:0000313" key="2">
    <source>
        <dbReference type="EMBL" id="EIG52798.1"/>
    </source>
</evidence>
<proteinExistence type="predicted"/>